<accession>A0A0B5HAI9</accession>
<proteinExistence type="predicted"/>
<dbReference type="EMBL" id="KP280062">
    <property type="protein sequence ID" value="AJF40744.1"/>
    <property type="molecule type" value="Genomic_DNA"/>
</dbReference>
<sequence length="555" mass="58878">MKVPTSRASGCTVQKYVNSAYDEVKKVADNIAEVIAASQIADEINLIVPELGNIKLCADNMPAIIDAPVQAQNASDSAVAANQSKLDAEAAKVITQANTQITTTNAQLTVTKADEASQSATSAANSLSTVLTTATQVEGDRVRAEQAAQAALHNANLTFISGGIFNLVPVTKEYPDVSGVVRDTIWIVELPNDGSVPVDGDGVPYYVFTTGVLTGKTIKNGWMLFFDTPENNFKDPIITSFNGLLSVNGKSGAHITLTVEDVGGVVGTNKAAFIAAGTTADRPSSAEFPVNTRALRFNTSTGEWEGLDPSGNITPIGGGGVPPFIEKTASFTVEKKKAYKLKMVDGVSKTVTVPDGFANDDWFVVSTLEWDRGLIGLTATVQFGSEVLTNGQDDFDGYIIDRPCVLYFLKSGDKWTLADGIGVDGSYAAIEKRVDELETAKFIKIGSAGAPAFASGIVGFVWYQFTHKNVIQVGGHAGGTINGTTILFSFPAEITSRILREQFSPACLRVSTGTITNTEALTRVYTDGRFAAYENVSTGVADQIIINHTIILDEV</sequence>
<dbReference type="GeneID" id="26625682"/>
<organism evidence="1 2">
    <name type="scientific">Vibrio phage phi 1</name>
    <dbReference type="NCBI Taxonomy" id="1589297"/>
    <lineage>
        <taxon>Viruses</taxon>
        <taxon>Duplodnaviria</taxon>
        <taxon>Heunggongvirae</taxon>
        <taxon>Uroviricota</taxon>
        <taxon>Caudoviricetes</taxon>
        <taxon>Schitoviridae</taxon>
        <taxon>Pacinivirus</taxon>
        <taxon>Pacinivirus phi1</taxon>
    </lineage>
</organism>
<reference evidence="1 2" key="1">
    <citation type="submission" date="2014-12" db="EMBL/GenBank/DDBJ databases">
        <title>Complete genome sequences of three Vibrio cholerae specific bacteriophages.</title>
        <authorList>
            <person name="Bhandare S.G."/>
            <person name="Warry A."/>
            <person name="Emes R.D."/>
            <person name="Hooton S.P.T."/>
            <person name="Barrow P.A."/>
            <person name="Atterbury R.J."/>
        </authorList>
    </citation>
    <scope>NUCLEOTIDE SEQUENCE [LARGE SCALE GENOMIC DNA]</scope>
</reference>
<dbReference type="RefSeq" id="YP_009198604.1">
    <property type="nucleotide sequence ID" value="NC_028799.1"/>
</dbReference>
<name>A0A0B5HAI9_9CAUD</name>
<evidence type="ECO:0000313" key="2">
    <source>
        <dbReference type="Proteomes" id="UP000031803"/>
    </source>
</evidence>
<dbReference type="Proteomes" id="UP000031803">
    <property type="component" value="Segment"/>
</dbReference>
<gene>
    <name evidence="1" type="ORF">SBVP1_0086</name>
</gene>
<evidence type="ECO:0000313" key="1">
    <source>
        <dbReference type="EMBL" id="AJF40744.1"/>
    </source>
</evidence>
<dbReference type="KEGG" id="vg:26625682"/>
<keyword evidence="2" id="KW-1185">Reference proteome</keyword>
<protein>
    <submittedName>
        <fullName evidence="1">Uncharacterized protein</fullName>
    </submittedName>
</protein>